<keyword evidence="2" id="KW-0812">Transmembrane</keyword>
<feature type="compositionally biased region" description="Basic residues" evidence="1">
    <location>
        <begin position="8"/>
        <end position="28"/>
    </location>
</feature>
<reference evidence="3 4" key="1">
    <citation type="journal article" date="2016" name="Nat. Commun.">
        <title>Thousands of microbial genomes shed light on interconnected biogeochemical processes in an aquifer system.</title>
        <authorList>
            <person name="Anantharaman K."/>
            <person name="Brown C.T."/>
            <person name="Hug L.A."/>
            <person name="Sharon I."/>
            <person name="Castelle C.J."/>
            <person name="Probst A.J."/>
            <person name="Thomas B.C."/>
            <person name="Singh A."/>
            <person name="Wilkins M.J."/>
            <person name="Karaoz U."/>
            <person name="Brodie E.L."/>
            <person name="Williams K.H."/>
            <person name="Hubbard S.S."/>
            <person name="Banfield J.F."/>
        </authorList>
    </citation>
    <scope>NUCLEOTIDE SEQUENCE [LARGE SCALE GENOMIC DNA]</scope>
</reference>
<dbReference type="Proteomes" id="UP000178349">
    <property type="component" value="Unassembled WGS sequence"/>
</dbReference>
<sequence length="700" mass="78930">MPVQEKKSNKKTAKSERKKIKANKNTSHKKNEESLIEKEEKLKKEIEKNIELLEKESDDIVVQEEQKIVISVEKEKNIETDIETGEEHVFVKKDLPEEHSIDTQNNDVVSSNEISQKLTEIYEDDAGDMPDMHQFQKSKRSGFLRAFFILIFSFIFFAAVAWIGFFVIQPGSKFSEEDVILTMSGNEDFVSGEENVYRIRYKNSQNVSLHNVNIEVRYPKGFVFSSSTRATIDDNHDSWNLGELVANSSGYIDVVGKMYGNLNDEQSFRIFLNYTPDNFSSLFQKVTSLSIKNSENLANIDVVLPEQIVAGLDTPVKIVVSPNSDVVLENVKVKCESESFSFKSSDPKIVDGKKCEWFFPKLEVSQEINISGFFSEVKENNSFKVSVSNWDNVDMTGDSYVLADIEKEIILSNIDTVYNLVINGSASSFDMQPGDTINATVLLKNNGESVLKNAKLKLILDAPAYKDRSVLDWSALDMIDLDGDIVGQKISDSVRRGTITWDKRYVEGLSEISPGDEVRIDISLPIKDSSNINLADYVAHVINASSQLSYEINGKEETLGSNKLDIKLISDLKMSTEDNIDKDVEGNTVHKITWLLTNSYHDLRNIEISADLYGDISLEEENIVVPAGTITYNKEQKKLNWQIEQMPTSVDVLAAQFEITILADNPSQNNLTSKPVIKAFDDTLQEKIQVFGKEILLNNN</sequence>
<evidence type="ECO:0000256" key="1">
    <source>
        <dbReference type="SAM" id="MobiDB-lite"/>
    </source>
</evidence>
<comment type="caution">
    <text evidence="3">The sequence shown here is derived from an EMBL/GenBank/DDBJ whole genome shotgun (WGS) entry which is preliminary data.</text>
</comment>
<proteinExistence type="predicted"/>
<keyword evidence="2" id="KW-0472">Membrane</keyword>
<evidence type="ECO:0000313" key="4">
    <source>
        <dbReference type="Proteomes" id="UP000178349"/>
    </source>
</evidence>
<dbReference type="AlphaFoldDB" id="A0A1F6NR25"/>
<evidence type="ECO:0008006" key="5">
    <source>
        <dbReference type="Google" id="ProtNLM"/>
    </source>
</evidence>
<protein>
    <recommendedName>
        <fullName evidence="5">DUF11 domain-containing protein</fullName>
    </recommendedName>
</protein>
<feature type="transmembrane region" description="Helical" evidence="2">
    <location>
        <begin position="142"/>
        <end position="168"/>
    </location>
</feature>
<name>A0A1F6NR25_9BACT</name>
<keyword evidence="2" id="KW-1133">Transmembrane helix</keyword>
<dbReference type="EMBL" id="MFQW01000028">
    <property type="protein sequence ID" value="OGH86230.1"/>
    <property type="molecule type" value="Genomic_DNA"/>
</dbReference>
<accession>A0A1F6NR25</accession>
<feature type="region of interest" description="Disordered" evidence="1">
    <location>
        <begin position="1"/>
        <end position="36"/>
    </location>
</feature>
<evidence type="ECO:0000256" key="2">
    <source>
        <dbReference type="SAM" id="Phobius"/>
    </source>
</evidence>
<gene>
    <name evidence="3" type="ORF">A2493_00785</name>
</gene>
<organism evidence="3 4">
    <name type="scientific">Candidatus Magasanikbacteria bacterium RIFOXYC12_FULL_33_11</name>
    <dbReference type="NCBI Taxonomy" id="1798701"/>
    <lineage>
        <taxon>Bacteria</taxon>
        <taxon>Candidatus Magasanikiibacteriota</taxon>
    </lineage>
</organism>
<evidence type="ECO:0000313" key="3">
    <source>
        <dbReference type="EMBL" id="OGH86230.1"/>
    </source>
</evidence>